<dbReference type="InterPro" id="IPR025906">
    <property type="entry name" value="YjfB_motility"/>
</dbReference>
<protein>
    <submittedName>
        <fullName evidence="1">YjfB family protein</fullName>
    </submittedName>
</protein>
<evidence type="ECO:0000313" key="1">
    <source>
        <dbReference type="EMBL" id="MCC2243331.1"/>
    </source>
</evidence>
<dbReference type="EMBL" id="JAJEQW010000019">
    <property type="protein sequence ID" value="MCC2243331.1"/>
    <property type="molecule type" value="Genomic_DNA"/>
</dbReference>
<organism evidence="1 2">
    <name type="scientific">Roseburia amylophila</name>
    <dbReference type="NCBI Taxonomy" id="2981794"/>
    <lineage>
        <taxon>Bacteria</taxon>
        <taxon>Bacillati</taxon>
        <taxon>Bacillota</taxon>
        <taxon>Clostridia</taxon>
        <taxon>Lachnospirales</taxon>
        <taxon>Lachnospiraceae</taxon>
        <taxon>Roseburia</taxon>
    </lineage>
</organism>
<comment type="caution">
    <text evidence="1">The sequence shown here is derived from an EMBL/GenBank/DDBJ whole genome shotgun (WGS) entry which is preliminary data.</text>
</comment>
<dbReference type="AlphaFoldDB" id="A0AAW4WJ79"/>
<name>A0AAW4WJ79_9FIRM</name>
<dbReference type="RefSeq" id="WP_227710776.1">
    <property type="nucleotide sequence ID" value="NZ_JAJEQW010000019.1"/>
</dbReference>
<dbReference type="Pfam" id="PF14070">
    <property type="entry name" value="YjfB_motility"/>
    <property type="match status" value="1"/>
</dbReference>
<gene>
    <name evidence="1" type="ORF">LKD47_13700</name>
</gene>
<reference evidence="1" key="1">
    <citation type="submission" date="2021-10" db="EMBL/GenBank/DDBJ databases">
        <title>Anaerobic single-cell dispensing facilitates the cultivation of human gut bacteria.</title>
        <authorList>
            <person name="Afrizal A."/>
        </authorList>
    </citation>
    <scope>NUCLEOTIDE SEQUENCE</scope>
    <source>
        <strain evidence="1">CLA-AA-H204</strain>
    </source>
</reference>
<evidence type="ECO:0000313" key="2">
    <source>
        <dbReference type="Proteomes" id="UP001198893"/>
    </source>
</evidence>
<proteinExistence type="predicted"/>
<accession>A0AAW4WJ79</accession>
<sequence>MDIAALNNTVLSALNSASTPTSEAIGVAMLSNQLDVSQSMSDSLIRAMELSVNPAVGGNFDVSV</sequence>
<dbReference type="Proteomes" id="UP001198893">
    <property type="component" value="Unassembled WGS sequence"/>
</dbReference>